<reference evidence="1 2" key="1">
    <citation type="submission" date="2013-02" db="EMBL/GenBank/DDBJ databases">
        <title>The Genome Sequence of Acinetobacter sp. NIPH 2168.</title>
        <authorList>
            <consortium name="The Broad Institute Genome Sequencing Platform"/>
            <consortium name="The Broad Institute Genome Sequencing Center for Infectious Disease"/>
            <person name="Cerqueira G."/>
            <person name="Feldgarden M."/>
            <person name="Courvalin P."/>
            <person name="Perichon B."/>
            <person name="Grillot-Courvalin C."/>
            <person name="Clermont D."/>
            <person name="Rocha E."/>
            <person name="Yoon E.-J."/>
            <person name="Nemec A."/>
            <person name="Walker B."/>
            <person name="Young S.K."/>
            <person name="Zeng Q."/>
            <person name="Gargeya S."/>
            <person name="Fitzgerald M."/>
            <person name="Haas B."/>
            <person name="Abouelleil A."/>
            <person name="Alvarado L."/>
            <person name="Arachchi H.M."/>
            <person name="Berlin A.M."/>
            <person name="Chapman S.B."/>
            <person name="Dewar J."/>
            <person name="Goldberg J."/>
            <person name="Griggs A."/>
            <person name="Gujja S."/>
            <person name="Hansen M."/>
            <person name="Howarth C."/>
            <person name="Imamovic A."/>
            <person name="Larimer J."/>
            <person name="McCowan C."/>
            <person name="Murphy C."/>
            <person name="Neiman D."/>
            <person name="Pearson M."/>
            <person name="Priest M."/>
            <person name="Roberts A."/>
            <person name="Saif S."/>
            <person name="Shea T."/>
            <person name="Sisk P."/>
            <person name="Sykes S."/>
            <person name="Wortman J."/>
            <person name="Nusbaum C."/>
            <person name="Birren B."/>
        </authorList>
    </citation>
    <scope>NUCLEOTIDE SEQUENCE [LARGE SCALE GENOMIC DNA]</scope>
    <source>
        <strain evidence="1 2">NIPH 2168</strain>
    </source>
</reference>
<dbReference type="Proteomes" id="UP000013173">
    <property type="component" value="Unassembled WGS sequence"/>
</dbReference>
<comment type="caution">
    <text evidence="1">The sequence shown here is derived from an EMBL/GenBank/DDBJ whole genome shotgun (WGS) entry which is preliminary data.</text>
</comment>
<organism evidence="1 2">
    <name type="scientific">Acinetobacter vivianii</name>
    <dbReference type="NCBI Taxonomy" id="1776742"/>
    <lineage>
        <taxon>Bacteria</taxon>
        <taxon>Pseudomonadati</taxon>
        <taxon>Pseudomonadota</taxon>
        <taxon>Gammaproteobacteria</taxon>
        <taxon>Moraxellales</taxon>
        <taxon>Moraxellaceae</taxon>
        <taxon>Acinetobacter</taxon>
    </lineage>
</organism>
<dbReference type="EMBL" id="APRW01000008">
    <property type="protein sequence ID" value="ENX23733.1"/>
    <property type="molecule type" value="Genomic_DNA"/>
</dbReference>
<protein>
    <submittedName>
        <fullName evidence="1">Uncharacterized protein</fullName>
    </submittedName>
</protein>
<proteinExistence type="predicted"/>
<dbReference type="AlphaFoldDB" id="N9NRM7"/>
<evidence type="ECO:0000313" key="1">
    <source>
        <dbReference type="EMBL" id="ENX23733.1"/>
    </source>
</evidence>
<name>N9NRM7_9GAMM</name>
<gene>
    <name evidence="1" type="ORF">F892_00335</name>
</gene>
<dbReference type="HOGENOM" id="CLU_3338976_0_0_6"/>
<evidence type="ECO:0000313" key="2">
    <source>
        <dbReference type="Proteomes" id="UP000013173"/>
    </source>
</evidence>
<keyword evidence="2" id="KW-1185">Reference proteome</keyword>
<dbReference type="PATRIC" id="fig|1217706.3.peg.319"/>
<accession>N9NRM7</accession>
<sequence>MLIEELKRISAVNNDVSNDLPSAKQDCSDVVNISVFF</sequence>